<accession>A0A1G5BCS8</accession>
<gene>
    <name evidence="1" type="ORF">SAMN05660710_00092</name>
</gene>
<name>A0A1G5BCS8_9RHOB</name>
<dbReference type="EMBL" id="FMVT01000001">
    <property type="protein sequence ID" value="SCX87958.1"/>
    <property type="molecule type" value="Genomic_DNA"/>
</dbReference>
<keyword evidence="2" id="KW-1185">Reference proteome</keyword>
<protein>
    <submittedName>
        <fullName evidence="1">Uncharacterized protein</fullName>
    </submittedName>
</protein>
<proteinExistence type="predicted"/>
<reference evidence="1 2" key="1">
    <citation type="submission" date="2016-10" db="EMBL/GenBank/DDBJ databases">
        <authorList>
            <person name="de Groot N.N."/>
        </authorList>
    </citation>
    <scope>NUCLEOTIDE SEQUENCE [LARGE SCALE GENOMIC DNA]</scope>
    <source>
        <strain evidence="1 2">CGMCC 1.8925</strain>
    </source>
</reference>
<sequence>MVGRVYLDDLQLNAPGIEMWEWSVITMPARSGLASSLEEGLEKVRELATDDWGHEPHGWPDDR</sequence>
<organism evidence="1 2">
    <name type="scientific">Paracoccus tibetensis</name>
    <dbReference type="NCBI Taxonomy" id="336292"/>
    <lineage>
        <taxon>Bacteria</taxon>
        <taxon>Pseudomonadati</taxon>
        <taxon>Pseudomonadota</taxon>
        <taxon>Alphaproteobacteria</taxon>
        <taxon>Rhodobacterales</taxon>
        <taxon>Paracoccaceae</taxon>
        <taxon>Paracoccus</taxon>
    </lineage>
</organism>
<dbReference type="AlphaFoldDB" id="A0A1G5BCS8"/>
<evidence type="ECO:0000313" key="1">
    <source>
        <dbReference type="EMBL" id="SCX87958.1"/>
    </source>
</evidence>
<evidence type="ECO:0000313" key="2">
    <source>
        <dbReference type="Proteomes" id="UP000199502"/>
    </source>
</evidence>
<dbReference type="Proteomes" id="UP000199502">
    <property type="component" value="Unassembled WGS sequence"/>
</dbReference>